<dbReference type="RefSeq" id="WP_237464127.1">
    <property type="nucleotide sequence ID" value="NZ_CAKLDI010000001.1"/>
</dbReference>
<protein>
    <recommendedName>
        <fullName evidence="4">DUF4145 domain-containing protein</fullName>
    </recommendedName>
</protein>
<dbReference type="Proteomes" id="UP000838672">
    <property type="component" value="Unassembled WGS sequence"/>
</dbReference>
<dbReference type="EMBL" id="CAKLDI010000001">
    <property type="protein sequence ID" value="CAH0532309.1"/>
    <property type="molecule type" value="Genomic_DNA"/>
</dbReference>
<keyword evidence="1" id="KW-1133">Transmembrane helix</keyword>
<organism evidence="2 3">
    <name type="scientific">Vibrio stylophorae</name>
    <dbReference type="NCBI Taxonomy" id="659351"/>
    <lineage>
        <taxon>Bacteria</taxon>
        <taxon>Pseudomonadati</taxon>
        <taxon>Pseudomonadota</taxon>
        <taxon>Gammaproteobacteria</taxon>
        <taxon>Vibrionales</taxon>
        <taxon>Vibrionaceae</taxon>
        <taxon>Vibrio</taxon>
    </lineage>
</organism>
<keyword evidence="3" id="KW-1185">Reference proteome</keyword>
<gene>
    <name evidence="2" type="ORF">VST7929_00125</name>
</gene>
<evidence type="ECO:0000313" key="3">
    <source>
        <dbReference type="Proteomes" id="UP000838672"/>
    </source>
</evidence>
<keyword evidence="1" id="KW-0812">Transmembrane</keyword>
<evidence type="ECO:0008006" key="4">
    <source>
        <dbReference type="Google" id="ProtNLM"/>
    </source>
</evidence>
<sequence>MSEIAMVIKRSRQIETLLRTYYHAEGRGLHSLISSCEERLPHHLVSKLRFIASVRNKVVHDAHYRLDDKAGFMRACKQCESELTPRSHRTVRRFAWLIFWLMMGLGALFYMKHWPNIHF</sequence>
<evidence type="ECO:0000313" key="2">
    <source>
        <dbReference type="EMBL" id="CAH0532309.1"/>
    </source>
</evidence>
<feature type="transmembrane region" description="Helical" evidence="1">
    <location>
        <begin position="94"/>
        <end position="111"/>
    </location>
</feature>
<comment type="caution">
    <text evidence="2">The sequence shown here is derived from an EMBL/GenBank/DDBJ whole genome shotgun (WGS) entry which is preliminary data.</text>
</comment>
<keyword evidence="1" id="KW-0472">Membrane</keyword>
<evidence type="ECO:0000256" key="1">
    <source>
        <dbReference type="SAM" id="Phobius"/>
    </source>
</evidence>
<name>A0ABN8DQ77_9VIBR</name>
<proteinExistence type="predicted"/>
<accession>A0ABN8DQ77</accession>
<reference evidence="2" key="1">
    <citation type="submission" date="2021-11" db="EMBL/GenBank/DDBJ databases">
        <authorList>
            <person name="Rodrigo-Torres L."/>
            <person name="Arahal R. D."/>
            <person name="Lucena T."/>
        </authorList>
    </citation>
    <scope>NUCLEOTIDE SEQUENCE</scope>
    <source>
        <strain evidence="2">CECT 7929</strain>
    </source>
</reference>